<name>A0A845G4X2_9BURK</name>
<evidence type="ECO:0008006" key="3">
    <source>
        <dbReference type="Google" id="ProtNLM"/>
    </source>
</evidence>
<comment type="caution">
    <text evidence="1">The sequence shown here is derived from an EMBL/GenBank/DDBJ whole genome shotgun (WGS) entry which is preliminary data.</text>
</comment>
<dbReference type="InterPro" id="IPR036770">
    <property type="entry name" value="Ankyrin_rpt-contain_sf"/>
</dbReference>
<gene>
    <name evidence="1" type="ORF">GTP91_17180</name>
</gene>
<dbReference type="AlphaFoldDB" id="A0A845G4X2"/>
<reference evidence="1 2" key="1">
    <citation type="submission" date="2020-01" db="EMBL/GenBank/DDBJ databases">
        <title>Novel species isolated from a subtropical stream in China.</title>
        <authorList>
            <person name="Lu H."/>
        </authorList>
    </citation>
    <scope>NUCLEOTIDE SEQUENCE [LARGE SCALE GENOMIC DNA]</scope>
    <source>
        <strain evidence="1 2">FT82W</strain>
    </source>
</reference>
<dbReference type="RefSeq" id="WP_161097897.1">
    <property type="nucleotide sequence ID" value="NZ_WWCW01000058.1"/>
</dbReference>
<sequence>MPSLRAGAGTAVTMRPPRWLAWLLLAATLAAARFAHAWPVPAGWDLTFQAQRAEEPAIHEGWKLYREIDKRAWQMRLMLQQVPLDNPDAAVFVQADRHRHGLFVQGERAYLMLDRNMASFDVRPVDAGEARRLIRRYAAHDGPTLGEPSEALACSSGVARSVVSLLVDGKARQYWLSGADYCYFKTDLLAPLKEMLCASHCYTSKMIDRWVTLLERDIKNLPATGPVTGVSPGDPLTGLTSRAPVLRDAAAVLRDGGTPEAMCYQLNQLLDLPSPTHKGQGRDYRDGDDAEINAAMLALLGRLDSVCTYKTGHPLLHILVRRSAPAVVELALKRGFPVNQEQEIDFHTPLDEAISEKREDVQQILRQAGGVRHIAAGK</sequence>
<evidence type="ECO:0000313" key="1">
    <source>
        <dbReference type="EMBL" id="MYM88901.1"/>
    </source>
</evidence>
<dbReference type="EMBL" id="WWCW01000058">
    <property type="protein sequence ID" value="MYM88901.1"/>
    <property type="molecule type" value="Genomic_DNA"/>
</dbReference>
<accession>A0A845G4X2</accession>
<organism evidence="1 2">
    <name type="scientific">Duganella vulcania</name>
    <dbReference type="NCBI Taxonomy" id="2692166"/>
    <lineage>
        <taxon>Bacteria</taxon>
        <taxon>Pseudomonadati</taxon>
        <taxon>Pseudomonadota</taxon>
        <taxon>Betaproteobacteria</taxon>
        <taxon>Burkholderiales</taxon>
        <taxon>Oxalobacteraceae</taxon>
        <taxon>Telluria group</taxon>
        <taxon>Duganella</taxon>
    </lineage>
</organism>
<dbReference type="Proteomes" id="UP000470302">
    <property type="component" value="Unassembled WGS sequence"/>
</dbReference>
<proteinExistence type="predicted"/>
<protein>
    <recommendedName>
        <fullName evidence="3">Ankyrin repeat domain-containing protein</fullName>
    </recommendedName>
</protein>
<dbReference type="Gene3D" id="1.25.40.20">
    <property type="entry name" value="Ankyrin repeat-containing domain"/>
    <property type="match status" value="1"/>
</dbReference>
<evidence type="ECO:0000313" key="2">
    <source>
        <dbReference type="Proteomes" id="UP000470302"/>
    </source>
</evidence>
<dbReference type="SUPFAM" id="SSF48403">
    <property type="entry name" value="Ankyrin repeat"/>
    <property type="match status" value="1"/>
</dbReference>